<gene>
    <name evidence="3" type="ORF">BU097_11185</name>
</gene>
<keyword evidence="2" id="KW-0560">Oxidoreductase</keyword>
<dbReference type="CDD" id="cd05233">
    <property type="entry name" value="SDR_c"/>
    <property type="match status" value="1"/>
</dbReference>
<name>A0A418ILE9_STAXY</name>
<proteinExistence type="inferred from homology"/>
<dbReference type="SUPFAM" id="SSF51735">
    <property type="entry name" value="NAD(P)-binding Rossmann-fold domains"/>
    <property type="match status" value="1"/>
</dbReference>
<evidence type="ECO:0000313" key="4">
    <source>
        <dbReference type="Proteomes" id="UP000285567"/>
    </source>
</evidence>
<comment type="similarity">
    <text evidence="1">Belongs to the short-chain dehydrogenases/reductases (SDR) family.</text>
</comment>
<dbReference type="EMBL" id="QXUL01000064">
    <property type="protein sequence ID" value="RIN08765.1"/>
    <property type="molecule type" value="Genomic_DNA"/>
</dbReference>
<dbReference type="PRINTS" id="PR00081">
    <property type="entry name" value="GDHRDH"/>
</dbReference>
<dbReference type="Proteomes" id="UP000285567">
    <property type="component" value="Unassembled WGS sequence"/>
</dbReference>
<comment type="caution">
    <text evidence="3">The sequence shown here is derived from an EMBL/GenBank/DDBJ whole genome shotgun (WGS) entry which is preliminary data.</text>
</comment>
<keyword evidence="4" id="KW-1185">Reference proteome</keyword>
<dbReference type="PANTHER" id="PTHR44196">
    <property type="entry name" value="DEHYDROGENASE/REDUCTASE SDR FAMILY MEMBER 7B"/>
    <property type="match status" value="1"/>
</dbReference>
<reference evidence="3 4" key="1">
    <citation type="journal article" date="2016" name="Front. Microbiol.">
        <title>Comprehensive Phylogenetic Analysis of Bovine Non-aureus Staphylococci Species Based on Whole-Genome Sequencing.</title>
        <authorList>
            <person name="Naushad S."/>
            <person name="Barkema H.W."/>
            <person name="Luby C."/>
            <person name="Condas L.A."/>
            <person name="Nobrega D.B."/>
            <person name="Carson D.A."/>
            <person name="De Buck J."/>
        </authorList>
    </citation>
    <scope>NUCLEOTIDE SEQUENCE [LARGE SCALE GENOMIC DNA]</scope>
    <source>
        <strain evidence="3 4">SNUC 102</strain>
    </source>
</reference>
<dbReference type="GO" id="GO:0016491">
    <property type="term" value="F:oxidoreductase activity"/>
    <property type="evidence" value="ECO:0007669"/>
    <property type="project" value="UniProtKB-KW"/>
</dbReference>
<dbReference type="InterPro" id="IPR036291">
    <property type="entry name" value="NAD(P)-bd_dom_sf"/>
</dbReference>
<evidence type="ECO:0000313" key="3">
    <source>
        <dbReference type="EMBL" id="RIN08765.1"/>
    </source>
</evidence>
<evidence type="ECO:0000256" key="1">
    <source>
        <dbReference type="ARBA" id="ARBA00006484"/>
    </source>
</evidence>
<sequence length="256" mass="29066">MIIKRSVIVDNKHYIITGGTSGLGYSIVKTLLNKGCKVTILSRDLYKFNQIELFKNNKNVQSLECDLLNVEDLTLLEDKLSHDIDGFIHCAGLSYIENMSSISIEKMNEIYKINTINFSILLNVLRKFFVEEPTIVGISSFASLITDKGTGHYGASKAAFTQILNTLRMEEPNYHVLVVNPGPIDTPFLKKADIHGLYKNMNKTFILNSDKLAETIVKGIQKKKEEINKPQLVHYLLKLYQVSPLFLKKKLHKYLA</sequence>
<dbReference type="GO" id="GO:0016020">
    <property type="term" value="C:membrane"/>
    <property type="evidence" value="ECO:0007669"/>
    <property type="project" value="TreeGrafter"/>
</dbReference>
<dbReference type="InterPro" id="IPR002347">
    <property type="entry name" value="SDR_fam"/>
</dbReference>
<dbReference type="Gene3D" id="3.40.50.720">
    <property type="entry name" value="NAD(P)-binding Rossmann-like Domain"/>
    <property type="match status" value="1"/>
</dbReference>
<evidence type="ECO:0000256" key="2">
    <source>
        <dbReference type="ARBA" id="ARBA00023002"/>
    </source>
</evidence>
<dbReference type="OrthoDB" id="9793345at2"/>
<accession>A0A418ILE9</accession>
<dbReference type="PANTHER" id="PTHR44196:SF1">
    <property type="entry name" value="DEHYDROGENASE_REDUCTASE SDR FAMILY MEMBER 7B"/>
    <property type="match status" value="1"/>
</dbReference>
<dbReference type="AlphaFoldDB" id="A0A418ILE9"/>
<protein>
    <submittedName>
        <fullName evidence="3">SDR family NAD(P)-dependent oxidoreductase</fullName>
    </submittedName>
</protein>
<organism evidence="3 4">
    <name type="scientific">Staphylococcus xylosus</name>
    <dbReference type="NCBI Taxonomy" id="1288"/>
    <lineage>
        <taxon>Bacteria</taxon>
        <taxon>Bacillati</taxon>
        <taxon>Bacillota</taxon>
        <taxon>Bacilli</taxon>
        <taxon>Bacillales</taxon>
        <taxon>Staphylococcaceae</taxon>
        <taxon>Staphylococcus</taxon>
    </lineage>
</organism>
<dbReference type="Pfam" id="PF00106">
    <property type="entry name" value="adh_short"/>
    <property type="match status" value="1"/>
</dbReference>